<name>A0A346XYM4_9ACTN</name>
<dbReference type="GO" id="GO:0008914">
    <property type="term" value="F:leucyl-tRNA--protein transferase activity"/>
    <property type="evidence" value="ECO:0007669"/>
    <property type="project" value="UniProtKB-UniRule"/>
</dbReference>
<dbReference type="GO" id="GO:0030163">
    <property type="term" value="P:protein catabolic process"/>
    <property type="evidence" value="ECO:0007669"/>
    <property type="project" value="UniProtKB-UniRule"/>
</dbReference>
<dbReference type="Gene3D" id="3.30.70.3550">
    <property type="entry name" value="Leucyl/phenylalanyl-tRNA-protein transferase, N-terminal domain"/>
    <property type="match status" value="1"/>
</dbReference>
<keyword evidence="2 4" id="KW-0808">Transferase</keyword>
<comment type="catalytic activity">
    <reaction evidence="4">
        <text>N-terminal L-lysyl-[protein] + L-leucyl-tRNA(Leu) = N-terminal L-leucyl-L-lysyl-[protein] + tRNA(Leu) + H(+)</text>
        <dbReference type="Rhea" id="RHEA:12340"/>
        <dbReference type="Rhea" id="RHEA-COMP:9613"/>
        <dbReference type="Rhea" id="RHEA-COMP:9622"/>
        <dbReference type="Rhea" id="RHEA-COMP:12670"/>
        <dbReference type="Rhea" id="RHEA-COMP:12671"/>
        <dbReference type="ChEBI" id="CHEBI:15378"/>
        <dbReference type="ChEBI" id="CHEBI:65249"/>
        <dbReference type="ChEBI" id="CHEBI:78442"/>
        <dbReference type="ChEBI" id="CHEBI:78494"/>
        <dbReference type="ChEBI" id="CHEBI:133043"/>
        <dbReference type="EC" id="2.3.2.6"/>
    </reaction>
</comment>
<comment type="similarity">
    <text evidence="4">Belongs to the L/F-transferase family.</text>
</comment>
<evidence type="ECO:0000256" key="3">
    <source>
        <dbReference type="ARBA" id="ARBA00023315"/>
    </source>
</evidence>
<keyword evidence="1 4" id="KW-0963">Cytoplasm</keyword>
<evidence type="ECO:0000256" key="4">
    <source>
        <dbReference type="HAMAP-Rule" id="MF_00688"/>
    </source>
</evidence>
<reference evidence="5 6" key="1">
    <citation type="submission" date="2018-09" db="EMBL/GenBank/DDBJ databases">
        <title>Complete genome sequence of Euzebya sp. DY32-46 isolated from seawater of Pacific Ocean.</title>
        <authorList>
            <person name="Xu L."/>
            <person name="Wu Y.-H."/>
            <person name="Xu X.-W."/>
        </authorList>
    </citation>
    <scope>NUCLEOTIDE SEQUENCE [LARGE SCALE GENOMIC DNA]</scope>
    <source>
        <strain evidence="5 6">DY32-46</strain>
    </source>
</reference>
<evidence type="ECO:0000313" key="6">
    <source>
        <dbReference type="Proteomes" id="UP000264006"/>
    </source>
</evidence>
<dbReference type="InterPro" id="IPR004616">
    <property type="entry name" value="Leu/Phe-tRNA_Trfase"/>
</dbReference>
<dbReference type="InterPro" id="IPR042221">
    <property type="entry name" value="Leu/Phe-tRNA_Trfase_N"/>
</dbReference>
<keyword evidence="6" id="KW-1185">Reference proteome</keyword>
<dbReference type="InterPro" id="IPR016181">
    <property type="entry name" value="Acyl_CoA_acyltransferase"/>
</dbReference>
<dbReference type="Proteomes" id="UP000264006">
    <property type="component" value="Chromosome"/>
</dbReference>
<dbReference type="NCBIfam" id="TIGR00667">
    <property type="entry name" value="aat"/>
    <property type="match status" value="1"/>
</dbReference>
<dbReference type="EC" id="2.3.2.6" evidence="4"/>
<accession>A0A346XYM4</accession>
<evidence type="ECO:0000256" key="2">
    <source>
        <dbReference type="ARBA" id="ARBA00022679"/>
    </source>
</evidence>
<dbReference type="InterPro" id="IPR042203">
    <property type="entry name" value="Leu/Phe-tRNA_Trfase_C"/>
</dbReference>
<dbReference type="AlphaFoldDB" id="A0A346XYM4"/>
<dbReference type="SUPFAM" id="SSF55729">
    <property type="entry name" value="Acyl-CoA N-acyltransferases (Nat)"/>
    <property type="match status" value="1"/>
</dbReference>
<dbReference type="HAMAP" id="MF_00688">
    <property type="entry name" value="Leu_Phe_trans"/>
    <property type="match status" value="1"/>
</dbReference>
<sequence length="212" mass="23451">MSAMFPDPRQAPADAPLAIGEDFRPSTLVEAYRNGIFPWPDGGGEVFWWSPDPRAVFVVGSVRRSRSLRQVIRRDDLDVTFDTAFPAVMAACADRAEEGTWITQRMQAAYESLHRMGHAHSVEVWRDGVLVGGLYGIAVGGVFTGESMFHRVSNASKVALVALDDHLLDRGFSLIDAQLHTDHLESMGARMVDREAFLDVLHAVRDAPITFL</sequence>
<comment type="catalytic activity">
    <reaction evidence="4">
        <text>L-phenylalanyl-tRNA(Phe) + an N-terminal L-alpha-aminoacyl-[protein] = an N-terminal L-phenylalanyl-L-alpha-aminoacyl-[protein] + tRNA(Phe)</text>
        <dbReference type="Rhea" id="RHEA:43632"/>
        <dbReference type="Rhea" id="RHEA-COMP:9668"/>
        <dbReference type="Rhea" id="RHEA-COMP:9699"/>
        <dbReference type="Rhea" id="RHEA-COMP:10636"/>
        <dbReference type="Rhea" id="RHEA-COMP:10637"/>
        <dbReference type="ChEBI" id="CHEBI:78442"/>
        <dbReference type="ChEBI" id="CHEBI:78531"/>
        <dbReference type="ChEBI" id="CHEBI:78597"/>
        <dbReference type="ChEBI" id="CHEBI:83561"/>
        <dbReference type="EC" id="2.3.2.6"/>
    </reaction>
</comment>
<dbReference type="PANTHER" id="PTHR30098">
    <property type="entry name" value="LEUCYL/PHENYLALANYL-TRNA--PROTEIN TRANSFERASE"/>
    <property type="match status" value="1"/>
</dbReference>
<organism evidence="5 6">
    <name type="scientific">Euzebya pacifica</name>
    <dbReference type="NCBI Taxonomy" id="1608957"/>
    <lineage>
        <taxon>Bacteria</taxon>
        <taxon>Bacillati</taxon>
        <taxon>Actinomycetota</taxon>
        <taxon>Nitriliruptoria</taxon>
        <taxon>Euzebyales</taxon>
    </lineage>
</organism>
<gene>
    <name evidence="4" type="primary">aat</name>
    <name evidence="5" type="ORF">DVS28_a2642</name>
</gene>
<dbReference type="PANTHER" id="PTHR30098:SF2">
    <property type="entry name" value="LEUCYL_PHENYLALANYL-TRNA--PROTEIN TRANSFERASE"/>
    <property type="match status" value="1"/>
</dbReference>
<keyword evidence="3 4" id="KW-0012">Acyltransferase</keyword>
<dbReference type="KEGG" id="euz:DVS28_a2642"/>
<dbReference type="Pfam" id="PF03588">
    <property type="entry name" value="Leu_Phe_trans"/>
    <property type="match status" value="1"/>
</dbReference>
<evidence type="ECO:0000313" key="5">
    <source>
        <dbReference type="EMBL" id="AXV07321.1"/>
    </source>
</evidence>
<dbReference type="Gene3D" id="3.40.630.70">
    <property type="entry name" value="Leucyl/phenylalanyl-tRNA-protein transferase, C-terminal domain"/>
    <property type="match status" value="1"/>
</dbReference>
<comment type="catalytic activity">
    <reaction evidence="4">
        <text>N-terminal L-arginyl-[protein] + L-leucyl-tRNA(Leu) = N-terminal L-leucyl-L-arginyl-[protein] + tRNA(Leu) + H(+)</text>
        <dbReference type="Rhea" id="RHEA:50416"/>
        <dbReference type="Rhea" id="RHEA-COMP:9613"/>
        <dbReference type="Rhea" id="RHEA-COMP:9622"/>
        <dbReference type="Rhea" id="RHEA-COMP:12672"/>
        <dbReference type="Rhea" id="RHEA-COMP:12673"/>
        <dbReference type="ChEBI" id="CHEBI:15378"/>
        <dbReference type="ChEBI" id="CHEBI:64719"/>
        <dbReference type="ChEBI" id="CHEBI:78442"/>
        <dbReference type="ChEBI" id="CHEBI:78494"/>
        <dbReference type="ChEBI" id="CHEBI:133044"/>
        <dbReference type="EC" id="2.3.2.6"/>
    </reaction>
</comment>
<dbReference type="GO" id="GO:0005737">
    <property type="term" value="C:cytoplasm"/>
    <property type="evidence" value="ECO:0007669"/>
    <property type="project" value="UniProtKB-SubCell"/>
</dbReference>
<evidence type="ECO:0000256" key="1">
    <source>
        <dbReference type="ARBA" id="ARBA00022490"/>
    </source>
</evidence>
<protein>
    <recommendedName>
        <fullName evidence="4">Leucyl/phenylalanyl-tRNA--protein transferase</fullName>
        <ecNumber evidence="4">2.3.2.6</ecNumber>
    </recommendedName>
    <alternativeName>
        <fullName evidence="4">L/F-transferase</fullName>
    </alternativeName>
    <alternativeName>
        <fullName evidence="4">Leucyltransferase</fullName>
    </alternativeName>
    <alternativeName>
        <fullName evidence="4">Phenyalanyltransferase</fullName>
    </alternativeName>
</protein>
<comment type="subcellular location">
    <subcellularLocation>
        <location evidence="4">Cytoplasm</location>
    </subcellularLocation>
</comment>
<dbReference type="FunFam" id="3.40.630.70:FF:000001">
    <property type="entry name" value="Leucyl/phenylalanyl-tRNA--protein transferase"/>
    <property type="match status" value="1"/>
</dbReference>
<comment type="function">
    <text evidence="4">Functions in the N-end rule pathway of protein degradation where it conjugates Leu, Phe and, less efficiently, Met from aminoacyl-tRNAs to the N-termini of proteins containing an N-terminal arginine or lysine.</text>
</comment>
<dbReference type="EMBL" id="CP031165">
    <property type="protein sequence ID" value="AXV07321.1"/>
    <property type="molecule type" value="Genomic_DNA"/>
</dbReference>
<proteinExistence type="inferred from homology"/>